<evidence type="ECO:0000313" key="4">
    <source>
        <dbReference type="Proteomes" id="UP000018680"/>
    </source>
</evidence>
<dbReference type="PANTHER" id="PTHR21600">
    <property type="entry name" value="MITOCHONDRIAL RNA PSEUDOURIDINE SYNTHASE"/>
    <property type="match status" value="1"/>
</dbReference>
<dbReference type="PROSITE" id="PS01129">
    <property type="entry name" value="PSI_RLU"/>
    <property type="match status" value="1"/>
</dbReference>
<sequence length="247" mass="28140">MNREAGNRRTSEYRKKKSDKTPIPIEILYQDEVIFVVDKPPGMLVHPNQYDRKTPSLVNSLSGKMHAKVYPVHRLDKDTSGLILFSRDKAAAAKLGEQFSDSRVLKKYHAVVFGTLDTPAEVTAPIRQGGKGEKQPALSRIRFLAEAQIEGVQLSLVEIELETGRNHQARIHCEILGKPIVGDRQHGWKEPNAELARILNLPEWTPMFLRSMELGFDHPMDGRRMFFSEGYPGMWQALLEPLFREIQ</sequence>
<dbReference type="GO" id="GO:0004730">
    <property type="term" value="F:pseudouridylate synthase activity"/>
    <property type="evidence" value="ECO:0007669"/>
    <property type="project" value="UniProtKB-EC"/>
</dbReference>
<dbReference type="InterPro" id="IPR050188">
    <property type="entry name" value="RluA_PseudoU_synthase"/>
</dbReference>
<dbReference type="Gene3D" id="3.30.2350.10">
    <property type="entry name" value="Pseudouridine synthase"/>
    <property type="match status" value="1"/>
</dbReference>
<evidence type="ECO:0000256" key="1">
    <source>
        <dbReference type="ARBA" id="ARBA00010876"/>
    </source>
</evidence>
<dbReference type="InterPro" id="IPR006224">
    <property type="entry name" value="PsdUridine_synth_RluA-like_CS"/>
</dbReference>
<dbReference type="EC" id="4.2.1.70" evidence="3"/>
<dbReference type="STRING" id="1307761.L21SP2_0312"/>
<dbReference type="CDD" id="cd02869">
    <property type="entry name" value="PseudoU_synth_RluA_like"/>
    <property type="match status" value="1"/>
</dbReference>
<dbReference type="GO" id="GO:0003723">
    <property type="term" value="F:RNA binding"/>
    <property type="evidence" value="ECO:0007669"/>
    <property type="project" value="InterPro"/>
</dbReference>
<dbReference type="Pfam" id="PF00849">
    <property type="entry name" value="PseudoU_synth_2"/>
    <property type="match status" value="1"/>
</dbReference>
<dbReference type="OrthoDB" id="305739at2"/>
<protein>
    <submittedName>
        <fullName evidence="3">Ribosomal large subunit pseudouridine synthase D</fullName>
        <ecNumber evidence="3">4.2.1.70</ecNumber>
    </submittedName>
</protein>
<dbReference type="HOGENOM" id="CLU_016902_11_4_12"/>
<dbReference type="Proteomes" id="UP000018680">
    <property type="component" value="Chromosome"/>
</dbReference>
<accession>V5WD77</accession>
<proteinExistence type="inferred from homology"/>
<evidence type="ECO:0000259" key="2">
    <source>
        <dbReference type="Pfam" id="PF00849"/>
    </source>
</evidence>
<organism evidence="3 4">
    <name type="scientific">Salinispira pacifica</name>
    <dbReference type="NCBI Taxonomy" id="1307761"/>
    <lineage>
        <taxon>Bacteria</taxon>
        <taxon>Pseudomonadati</taxon>
        <taxon>Spirochaetota</taxon>
        <taxon>Spirochaetia</taxon>
        <taxon>Spirochaetales</taxon>
        <taxon>Spirochaetaceae</taxon>
        <taxon>Salinispira</taxon>
    </lineage>
</organism>
<keyword evidence="4" id="KW-1185">Reference proteome</keyword>
<dbReference type="PATRIC" id="fig|1307761.3.peg.313"/>
<dbReference type="GO" id="GO:0140098">
    <property type="term" value="F:catalytic activity, acting on RNA"/>
    <property type="evidence" value="ECO:0007669"/>
    <property type="project" value="UniProtKB-ARBA"/>
</dbReference>
<dbReference type="InterPro" id="IPR006145">
    <property type="entry name" value="PsdUridine_synth_RsuA/RluA"/>
</dbReference>
<name>V5WD77_9SPIO</name>
<dbReference type="EMBL" id="CP006939">
    <property type="protein sequence ID" value="AHC13752.1"/>
    <property type="molecule type" value="Genomic_DNA"/>
</dbReference>
<feature type="domain" description="Pseudouridine synthase RsuA/RluA-like" evidence="2">
    <location>
        <begin position="34"/>
        <end position="174"/>
    </location>
</feature>
<evidence type="ECO:0000313" key="3">
    <source>
        <dbReference type="EMBL" id="AHC13752.1"/>
    </source>
</evidence>
<gene>
    <name evidence="3" type="ORF">L21SP2_0312</name>
</gene>
<dbReference type="SUPFAM" id="SSF55120">
    <property type="entry name" value="Pseudouridine synthase"/>
    <property type="match status" value="1"/>
</dbReference>
<dbReference type="KEGG" id="slr:L21SP2_0312"/>
<dbReference type="eggNOG" id="COG0564">
    <property type="taxonomic scope" value="Bacteria"/>
</dbReference>
<dbReference type="GO" id="GO:0000455">
    <property type="term" value="P:enzyme-directed rRNA pseudouridine synthesis"/>
    <property type="evidence" value="ECO:0007669"/>
    <property type="project" value="TreeGrafter"/>
</dbReference>
<reference evidence="3 4" key="1">
    <citation type="journal article" date="2015" name="Stand. Genomic Sci.">
        <title>Complete genome sequence and description of Salinispira pacifica gen. nov., sp. nov., a novel spirochaete isolated form a hypersaline microbial mat.</title>
        <authorList>
            <person name="Ben Hania W."/>
            <person name="Joseph M."/>
            <person name="Schumann P."/>
            <person name="Bunk B."/>
            <person name="Fiebig A."/>
            <person name="Sproer C."/>
            <person name="Klenk H.P."/>
            <person name="Fardeau M.L."/>
            <person name="Spring S."/>
        </authorList>
    </citation>
    <scope>NUCLEOTIDE SEQUENCE [LARGE SCALE GENOMIC DNA]</scope>
    <source>
        <strain evidence="3 4">L21-RPul-D2</strain>
    </source>
</reference>
<dbReference type="InterPro" id="IPR020103">
    <property type="entry name" value="PsdUridine_synth_cat_dom_sf"/>
</dbReference>
<keyword evidence="3" id="KW-0456">Lyase</keyword>
<dbReference type="PANTHER" id="PTHR21600:SF87">
    <property type="entry name" value="RNA PSEUDOURIDYLATE SYNTHASE DOMAIN-CONTAINING PROTEIN 1"/>
    <property type="match status" value="1"/>
</dbReference>
<comment type="similarity">
    <text evidence="1">Belongs to the pseudouridine synthase RluA family.</text>
</comment>
<dbReference type="RefSeq" id="WP_024266685.1">
    <property type="nucleotide sequence ID" value="NC_023035.1"/>
</dbReference>
<dbReference type="GO" id="GO:0009982">
    <property type="term" value="F:pseudouridine synthase activity"/>
    <property type="evidence" value="ECO:0007669"/>
    <property type="project" value="InterPro"/>
</dbReference>
<dbReference type="AlphaFoldDB" id="V5WD77"/>